<comment type="subcellular location">
    <subcellularLocation>
        <location evidence="1">Membrane</location>
        <topology evidence="1">Multi-pass membrane protein</topology>
    </subcellularLocation>
</comment>
<feature type="transmembrane region" description="Helical" evidence="5">
    <location>
        <begin position="39"/>
        <end position="58"/>
    </location>
</feature>
<evidence type="ECO:0000256" key="4">
    <source>
        <dbReference type="ARBA" id="ARBA00023136"/>
    </source>
</evidence>
<evidence type="ECO:0000256" key="5">
    <source>
        <dbReference type="SAM" id="Phobius"/>
    </source>
</evidence>
<reference evidence="6 7" key="1">
    <citation type="submission" date="2014-12" db="EMBL/GenBank/DDBJ databases">
        <title>Comparative genomics of the lactic acid bacteria isolated from the honey bee gut.</title>
        <authorList>
            <person name="Ellegaard K.M."/>
            <person name="Tamarit D."/>
            <person name="Javelind E."/>
            <person name="Olofsson T."/>
            <person name="Andersson S.G."/>
            <person name="Vasquez A."/>
        </authorList>
    </citation>
    <scope>NUCLEOTIDE SEQUENCE [LARGE SCALE GENOMIC DNA]</scope>
    <source>
        <strain evidence="6 7">Bin2</strain>
    </source>
</reference>
<dbReference type="InterPro" id="IPR003339">
    <property type="entry name" value="ABC/ECF_trnsptr_transmembrane"/>
</dbReference>
<evidence type="ECO:0000256" key="3">
    <source>
        <dbReference type="ARBA" id="ARBA00022989"/>
    </source>
</evidence>
<dbReference type="Proteomes" id="UP000033648">
    <property type="component" value="Unassembled WGS sequence"/>
</dbReference>
<organism evidence="6 7">
    <name type="scientific">Bifidobacterium asteroides</name>
    <dbReference type="NCBI Taxonomy" id="1684"/>
    <lineage>
        <taxon>Bacteria</taxon>
        <taxon>Bacillati</taxon>
        <taxon>Actinomycetota</taxon>
        <taxon>Actinomycetes</taxon>
        <taxon>Bifidobacteriales</taxon>
        <taxon>Bifidobacteriaceae</taxon>
        <taxon>Bifidobacterium</taxon>
    </lineage>
</organism>
<dbReference type="PATRIC" id="fig|1684.4.peg.1650"/>
<dbReference type="OrthoDB" id="166227at2"/>
<dbReference type="PANTHER" id="PTHR33514:SF13">
    <property type="entry name" value="PROTEIN ABCI12, CHLOROPLASTIC"/>
    <property type="match status" value="1"/>
</dbReference>
<evidence type="ECO:0000256" key="2">
    <source>
        <dbReference type="ARBA" id="ARBA00022692"/>
    </source>
</evidence>
<name>A0A0F4KW59_9BIFI</name>
<evidence type="ECO:0000313" key="7">
    <source>
        <dbReference type="Proteomes" id="UP000033648"/>
    </source>
</evidence>
<dbReference type="Pfam" id="PF02361">
    <property type="entry name" value="CbiQ"/>
    <property type="match status" value="1"/>
</dbReference>
<feature type="transmembrane region" description="Helical" evidence="5">
    <location>
        <begin position="104"/>
        <end position="124"/>
    </location>
</feature>
<feature type="transmembrane region" description="Helical" evidence="5">
    <location>
        <begin position="65"/>
        <end position="84"/>
    </location>
</feature>
<comment type="caution">
    <text evidence="6">The sequence shown here is derived from an EMBL/GenBank/DDBJ whole genome shotgun (WGS) entry which is preliminary data.</text>
</comment>
<keyword evidence="4 5" id="KW-0472">Membrane</keyword>
<keyword evidence="3 5" id="KW-1133">Transmembrane helix</keyword>
<protein>
    <submittedName>
        <fullName evidence="6">ABC transporter, permease protein</fullName>
    </submittedName>
</protein>
<keyword evidence="2 5" id="KW-0812">Transmembrane</keyword>
<accession>A0A0F4KW59</accession>
<dbReference type="PANTHER" id="PTHR33514">
    <property type="entry name" value="PROTEIN ABCI12, CHLOROPLASTIC"/>
    <property type="match status" value="1"/>
</dbReference>
<gene>
    <name evidence="6" type="ORF">JF69_15330</name>
</gene>
<evidence type="ECO:0000313" key="6">
    <source>
        <dbReference type="EMBL" id="KJY49436.1"/>
    </source>
</evidence>
<dbReference type="CDD" id="cd16914">
    <property type="entry name" value="EcfT"/>
    <property type="match status" value="1"/>
</dbReference>
<dbReference type="EMBL" id="JWME01000013">
    <property type="protein sequence ID" value="KJY49436.1"/>
    <property type="molecule type" value="Genomic_DNA"/>
</dbReference>
<dbReference type="GO" id="GO:0005886">
    <property type="term" value="C:plasma membrane"/>
    <property type="evidence" value="ECO:0007669"/>
    <property type="project" value="UniProtKB-ARBA"/>
</dbReference>
<dbReference type="AlphaFoldDB" id="A0A0F4KW59"/>
<sequence>MPGPASNGIPDSPLARMHPMAKIAGVCSLGLATLVWPDFTLGLGIIVMLFVAAALARVLRPFSGVMLGFGIPVTLMLLFIQGCYSPRNTKVIFDLGFAQLGLEGSLYAAKIVVTLLVFLGSFYLTNKTTYMGRLVAALTQIGVPSKIGYLILASLNVVPQMQRRIAVIEQSQHARGLETGGGLISRARAFLPLLGPVVLSSLTDSQERGMTLETRGFGIRGVRQTSYLKVVWRRSDTVMTILFTVFLVLALVLGCLARTGLITMAIQWGGRA</sequence>
<proteinExistence type="predicted"/>
<evidence type="ECO:0000256" key="1">
    <source>
        <dbReference type="ARBA" id="ARBA00004141"/>
    </source>
</evidence>
<feature type="transmembrane region" description="Helical" evidence="5">
    <location>
        <begin position="241"/>
        <end position="266"/>
    </location>
</feature>